<dbReference type="InterPro" id="IPR011989">
    <property type="entry name" value="ARM-like"/>
</dbReference>
<sequence>MIAGGACDAVVQIARVDSPADDFLRAAALDLGAKLATLDGFKDVLGEFGAVEAALSAFEGVDRLGRASSNAYASSYDGGSRGESRYYGAEETAGGAGTLYGGAETAPLRPSVSEDPVKLGAAGLLSVLCHEHAVNARYLRKADGINILKAAVDAMANTDKAVPINFGAAALTAVWKCVVPDAKNCAHFIAGGGMESLLNLLSRCNANLRPVTLSLLADVLENPKTHLFFHEWRSTGGSRSLVPAGASATTLVLNVWRSAEAALGVTNGDGVIANRANPLAGDSSKSRPFDEAEAISGATYTVLTRGRLENEVKAAAAAKRDGADGLMSRVFAVCSLLGFGNLREYCGRVDELTLFTVERYVDFKEGEVWERTKEIFENEGLVPTGPDRQVMDEAIVTARMTAAELADAQRSIVNGDTRKATAEEVAYYEEKSTQAAADEAARWYKPDRSKLTTKERYRSQLLKDTMLSNSFKAPTRQSSLLLPGV</sequence>
<dbReference type="KEGG" id="mpp:MICPUCDRAFT_67288"/>
<dbReference type="PANTHER" id="PTHR14716">
    <property type="entry name" value="CILIA- AND FLAGELLA-ASSOCIATED PROTEIN 69"/>
    <property type="match status" value="1"/>
</dbReference>
<evidence type="ECO:0000259" key="1">
    <source>
        <dbReference type="Pfam" id="PF21049"/>
    </source>
</evidence>
<dbReference type="Gene3D" id="1.25.10.10">
    <property type="entry name" value="Leucine-rich Repeat Variant"/>
    <property type="match status" value="1"/>
</dbReference>
<protein>
    <submittedName>
        <fullName evidence="2">Predicted protein</fullName>
    </submittedName>
</protein>
<organism evidence="3">
    <name type="scientific">Micromonas pusilla (strain CCMP1545)</name>
    <name type="common">Picoplanktonic green alga</name>
    <dbReference type="NCBI Taxonomy" id="564608"/>
    <lineage>
        <taxon>Eukaryota</taxon>
        <taxon>Viridiplantae</taxon>
        <taxon>Chlorophyta</taxon>
        <taxon>Mamiellophyceae</taxon>
        <taxon>Mamiellales</taxon>
        <taxon>Mamiellaceae</taxon>
        <taxon>Micromonas</taxon>
    </lineage>
</organism>
<dbReference type="Proteomes" id="UP000001876">
    <property type="component" value="Unassembled WGS sequence"/>
</dbReference>
<dbReference type="EMBL" id="GG663738">
    <property type="protein sequence ID" value="EEH58033.1"/>
    <property type="molecule type" value="Genomic_DNA"/>
</dbReference>
<dbReference type="InterPro" id="IPR048733">
    <property type="entry name" value="CFA69_ARM_dom"/>
</dbReference>
<dbReference type="AlphaFoldDB" id="C1MQ82"/>
<name>C1MQ82_MICPC</name>
<reference evidence="2 3" key="1">
    <citation type="journal article" date="2009" name="Science">
        <title>Green evolution and dynamic adaptations revealed by genomes of the marine picoeukaryotes Micromonas.</title>
        <authorList>
            <person name="Worden A.Z."/>
            <person name="Lee J.H."/>
            <person name="Mock T."/>
            <person name="Rouze P."/>
            <person name="Simmons M.P."/>
            <person name="Aerts A.L."/>
            <person name="Allen A.E."/>
            <person name="Cuvelier M.L."/>
            <person name="Derelle E."/>
            <person name="Everett M.V."/>
            <person name="Foulon E."/>
            <person name="Grimwood J."/>
            <person name="Gundlach H."/>
            <person name="Henrissat B."/>
            <person name="Napoli C."/>
            <person name="McDonald S.M."/>
            <person name="Parker M.S."/>
            <person name="Rombauts S."/>
            <person name="Salamov A."/>
            <person name="Von Dassow P."/>
            <person name="Badger J.H."/>
            <person name="Coutinho P.M."/>
            <person name="Demir E."/>
            <person name="Dubchak I."/>
            <person name="Gentemann C."/>
            <person name="Eikrem W."/>
            <person name="Gready J.E."/>
            <person name="John U."/>
            <person name="Lanier W."/>
            <person name="Lindquist E.A."/>
            <person name="Lucas S."/>
            <person name="Mayer K.F."/>
            <person name="Moreau H."/>
            <person name="Not F."/>
            <person name="Otillar R."/>
            <person name="Panaud O."/>
            <person name="Pangilinan J."/>
            <person name="Paulsen I."/>
            <person name="Piegu B."/>
            <person name="Poliakov A."/>
            <person name="Robbens S."/>
            <person name="Schmutz J."/>
            <person name="Toulza E."/>
            <person name="Wyss T."/>
            <person name="Zelensky A."/>
            <person name="Zhou K."/>
            <person name="Armbrust E.V."/>
            <person name="Bhattacharya D."/>
            <person name="Goodenough U.W."/>
            <person name="Van de Peer Y."/>
            <person name="Grigoriev I.V."/>
        </authorList>
    </citation>
    <scope>NUCLEOTIDE SEQUENCE [LARGE SCALE GENOMIC DNA]</scope>
    <source>
        <strain evidence="2 3">CCMP1545</strain>
    </source>
</reference>
<evidence type="ECO:0000313" key="3">
    <source>
        <dbReference type="Proteomes" id="UP000001876"/>
    </source>
</evidence>
<dbReference type="InterPro" id="IPR016024">
    <property type="entry name" value="ARM-type_fold"/>
</dbReference>
<keyword evidence="3" id="KW-1185">Reference proteome</keyword>
<dbReference type="PANTHER" id="PTHR14716:SF0">
    <property type="entry name" value="CILIA- AND FLAGELLA-ASSOCIATED PROTEIN 69"/>
    <property type="match status" value="1"/>
</dbReference>
<dbReference type="InterPro" id="IPR048732">
    <property type="entry name" value="CFA69"/>
</dbReference>
<proteinExistence type="predicted"/>
<dbReference type="Pfam" id="PF21049">
    <property type="entry name" value="CFA69_ARM_rpt"/>
    <property type="match status" value="1"/>
</dbReference>
<dbReference type="STRING" id="564608.C1MQ82"/>
<accession>C1MQ82</accession>
<gene>
    <name evidence="2" type="ORF">MICPUCDRAFT_67288</name>
</gene>
<feature type="domain" description="Cilia- and flagella-associated protein 69 ARM repeats" evidence="1">
    <location>
        <begin position="125"/>
        <end position="370"/>
    </location>
</feature>
<dbReference type="OrthoDB" id="550067at2759"/>
<dbReference type="SUPFAM" id="SSF48371">
    <property type="entry name" value="ARM repeat"/>
    <property type="match status" value="1"/>
</dbReference>
<dbReference type="RefSeq" id="XP_003058082.1">
    <property type="nucleotide sequence ID" value="XM_003058036.1"/>
</dbReference>
<dbReference type="GeneID" id="9683150"/>
<evidence type="ECO:0000313" key="2">
    <source>
        <dbReference type="EMBL" id="EEH58033.1"/>
    </source>
</evidence>